<accession>A0A382QII4</accession>
<reference evidence="1" key="1">
    <citation type="submission" date="2018-05" db="EMBL/GenBank/DDBJ databases">
        <authorList>
            <person name="Lanie J.A."/>
            <person name="Ng W.-L."/>
            <person name="Kazmierczak K.M."/>
            <person name="Andrzejewski T.M."/>
            <person name="Davidsen T.M."/>
            <person name="Wayne K.J."/>
            <person name="Tettelin H."/>
            <person name="Glass J.I."/>
            <person name="Rusch D."/>
            <person name="Podicherti R."/>
            <person name="Tsui H.-C.T."/>
            <person name="Winkler M.E."/>
        </authorList>
    </citation>
    <scope>NUCLEOTIDE SEQUENCE</scope>
</reference>
<feature type="non-terminal residue" evidence="1">
    <location>
        <position position="288"/>
    </location>
</feature>
<name>A0A382QII4_9ZZZZ</name>
<dbReference type="AlphaFoldDB" id="A0A382QII4"/>
<dbReference type="EMBL" id="UINC01114295">
    <property type="protein sequence ID" value="SVC84502.1"/>
    <property type="molecule type" value="Genomic_DNA"/>
</dbReference>
<evidence type="ECO:0000313" key="1">
    <source>
        <dbReference type="EMBL" id="SVC84502.1"/>
    </source>
</evidence>
<protein>
    <submittedName>
        <fullName evidence="1">Uncharacterized protein</fullName>
    </submittedName>
</protein>
<sequence length="288" mass="33008">MMHSEIAEKAKAAQKETNPGAQHKALLDWGEALLNLCVGFLFGEYKRYQQIIEPVEKGLYLAATRSVSLGQQWGFVRDIATNLQESALSDLFSKGVKHEQAGEYLFYFKRVKQQCVENPDPALRIHTGFRDAIAERCRGQSPVPVTKQVFFDEAFIPMRNIYAHPQQTLKKTGEQIEWPLAEEYFGLFNPLLEKSLLEIQQDIEGVLGHYQVASLVRKTEQTGEVEQSGNKMDVELPEYLLNETEDETKVIISEQEGQPYVRFYEHEKPGVSAEVRKRIVREESKRQS</sequence>
<proteinExistence type="predicted"/>
<organism evidence="1">
    <name type="scientific">marine metagenome</name>
    <dbReference type="NCBI Taxonomy" id="408172"/>
    <lineage>
        <taxon>unclassified sequences</taxon>
        <taxon>metagenomes</taxon>
        <taxon>ecological metagenomes</taxon>
    </lineage>
</organism>
<gene>
    <name evidence="1" type="ORF">METZ01_LOCUS337356</name>
</gene>